<evidence type="ECO:0000313" key="2">
    <source>
        <dbReference type="Proteomes" id="UP001519460"/>
    </source>
</evidence>
<protein>
    <submittedName>
        <fullName evidence="1">Uncharacterized protein</fullName>
    </submittedName>
</protein>
<feature type="non-terminal residue" evidence="1">
    <location>
        <position position="1"/>
    </location>
</feature>
<sequence length="638" mass="71267">CPNSSMLALVNNAIIQGDITWHAAPMNMQYEFYSANQLDFSLNISRRLDKRFNITRQHPVISLRDVPGLTKAVIPILQKHNISGVSVGVNSGQPGPAVPNHPFLWKLDEEEETGVVAFWHPGGYPLGPGAFPNGPGGLSRKDCHIPLRVSEFPEALCFAFRQDNQGPPESATEVLANYEVARGQFRNAMVQGSSLDAYVTALLAAKATLPQFDLEIGDPWIHGVSSDPVKTAQYRAFCRVFDKCMETGRCSGDDPRVVDAVRYLTKIPEHTWGLIRIPDGNKNVSNDVFRKQRAVGTYRNWETSWEEQRAFLGLALTALGDHPVVQDIVHEYTLLQPAAPDLSDYSEADLRGSYNCSDGTIMGFGPDGALYNLYDPYNKALWADDQHALGLITYSTYNNSAYIDSTLRNSPENKNSGGGYGDGTYPYPFTGWFIHALTLYKRKGSEDTCDFWVKLAPQDLTAVREYGSPETFYIHYQHRARTDSTMPGIDVDVQWFDKEPTRLTESISVLFNPPLLGNSTWLVSKLGHMIDPSTAVTNGSHYIHAVDRSMCLMTPEMQGLEILSPDVALAMLGTDQRTPGPYPQPYGPPSGPFTYAGFNLFNNFWKTNYLFWYPFKDRDNAFKARFAINFVTGMRTNK</sequence>
<organism evidence="1 2">
    <name type="scientific">Batillaria attramentaria</name>
    <dbReference type="NCBI Taxonomy" id="370345"/>
    <lineage>
        <taxon>Eukaryota</taxon>
        <taxon>Metazoa</taxon>
        <taxon>Spiralia</taxon>
        <taxon>Lophotrochozoa</taxon>
        <taxon>Mollusca</taxon>
        <taxon>Gastropoda</taxon>
        <taxon>Caenogastropoda</taxon>
        <taxon>Sorbeoconcha</taxon>
        <taxon>Cerithioidea</taxon>
        <taxon>Batillariidae</taxon>
        <taxon>Batillaria</taxon>
    </lineage>
</organism>
<reference evidence="1 2" key="1">
    <citation type="journal article" date="2023" name="Sci. Data">
        <title>Genome assembly of the Korean intertidal mud-creeper Batillaria attramentaria.</title>
        <authorList>
            <person name="Patra A.K."/>
            <person name="Ho P.T."/>
            <person name="Jun S."/>
            <person name="Lee S.J."/>
            <person name="Kim Y."/>
            <person name="Won Y.J."/>
        </authorList>
    </citation>
    <scope>NUCLEOTIDE SEQUENCE [LARGE SCALE GENOMIC DNA]</scope>
    <source>
        <strain evidence="1">Wonlab-2016</strain>
    </source>
</reference>
<dbReference type="EMBL" id="JACVVK020000015">
    <property type="protein sequence ID" value="KAK7504494.1"/>
    <property type="molecule type" value="Genomic_DNA"/>
</dbReference>
<dbReference type="AlphaFoldDB" id="A0ABD0LYG9"/>
<comment type="caution">
    <text evidence="1">The sequence shown here is derived from an EMBL/GenBank/DDBJ whole genome shotgun (WGS) entry which is preliminary data.</text>
</comment>
<proteinExistence type="predicted"/>
<keyword evidence="2" id="KW-1185">Reference proteome</keyword>
<accession>A0ABD0LYG9</accession>
<dbReference type="Pfam" id="PF16477">
    <property type="entry name" value="DUF5054"/>
    <property type="match status" value="1"/>
</dbReference>
<dbReference type="Proteomes" id="UP001519460">
    <property type="component" value="Unassembled WGS sequence"/>
</dbReference>
<gene>
    <name evidence="1" type="ORF">BaRGS_00004360</name>
</gene>
<dbReference type="InterPro" id="IPR032482">
    <property type="entry name" value="DUF5054"/>
</dbReference>
<evidence type="ECO:0000313" key="1">
    <source>
        <dbReference type="EMBL" id="KAK7504494.1"/>
    </source>
</evidence>
<name>A0ABD0LYG9_9CAEN</name>